<keyword evidence="3" id="KW-1185">Reference proteome</keyword>
<evidence type="ECO:0000313" key="3">
    <source>
        <dbReference type="Proteomes" id="UP001234880"/>
    </source>
</evidence>
<evidence type="ECO:0008006" key="4">
    <source>
        <dbReference type="Google" id="ProtNLM"/>
    </source>
</evidence>
<dbReference type="Pfam" id="PF13589">
    <property type="entry name" value="HATPase_c_3"/>
    <property type="match status" value="1"/>
</dbReference>
<feature type="compositionally biased region" description="Basic and acidic residues" evidence="1">
    <location>
        <begin position="642"/>
        <end position="653"/>
    </location>
</feature>
<dbReference type="InterPro" id="IPR036890">
    <property type="entry name" value="HATPase_C_sf"/>
</dbReference>
<protein>
    <recommendedName>
        <fullName evidence="4">ATP-binding protein</fullName>
    </recommendedName>
</protein>
<evidence type="ECO:0000313" key="2">
    <source>
        <dbReference type="EMBL" id="MDP9608831.1"/>
    </source>
</evidence>
<reference evidence="2 3" key="1">
    <citation type="submission" date="2023-07" db="EMBL/GenBank/DDBJ databases">
        <title>Sequencing the genomes of 1000 actinobacteria strains.</title>
        <authorList>
            <person name="Klenk H.-P."/>
        </authorList>
    </citation>
    <scope>NUCLEOTIDE SEQUENCE [LARGE SCALE GENOMIC DNA]</scope>
    <source>
        <strain evidence="2 3">DSM 41600</strain>
    </source>
</reference>
<comment type="caution">
    <text evidence="2">The sequence shown here is derived from an EMBL/GenBank/DDBJ whole genome shotgun (WGS) entry which is preliminary data.</text>
</comment>
<accession>A0ABT9KK76</accession>
<organism evidence="2 3">
    <name type="scientific">Streptomyces demainii</name>
    <dbReference type="NCBI Taxonomy" id="588122"/>
    <lineage>
        <taxon>Bacteria</taxon>
        <taxon>Bacillati</taxon>
        <taxon>Actinomycetota</taxon>
        <taxon>Actinomycetes</taxon>
        <taxon>Kitasatosporales</taxon>
        <taxon>Streptomycetaceae</taxon>
        <taxon>Streptomyces</taxon>
    </lineage>
</organism>
<feature type="region of interest" description="Disordered" evidence="1">
    <location>
        <begin position="635"/>
        <end position="664"/>
    </location>
</feature>
<dbReference type="RefSeq" id="WP_307110175.1">
    <property type="nucleotide sequence ID" value="NZ_JAURUE010000001.1"/>
</dbReference>
<dbReference type="SUPFAM" id="SSF55874">
    <property type="entry name" value="ATPase domain of HSP90 chaperone/DNA topoisomerase II/histidine kinase"/>
    <property type="match status" value="1"/>
</dbReference>
<evidence type="ECO:0000256" key="1">
    <source>
        <dbReference type="SAM" id="MobiDB-lite"/>
    </source>
</evidence>
<proteinExistence type="predicted"/>
<gene>
    <name evidence="2" type="ORF">JOF35_001108</name>
</gene>
<name>A0ABT9KK76_9ACTN</name>
<sequence>MSSEAEQLAFGEAVSISPAPFVAASRDATDLVPVRISLAIIERFSEGLYSSPNKTFEELVSNSYDAGAEHVWVYMPSDLAAPHASILVIDDGESMDIHGLQDLWRIGKSRKREEGRRGKREPIGKFGIGKLATYVLAEELTYLVFKDGTYRAVTMDYQMVQGDMSEPHTLNLEVVELTKDEAKEALLSNLHDYGVRMKMVMDALFPNDGPGPTNWTAAVMTRLKKPAQGIQQGRLRWVLSSAIPLNPSFNLYYNGDPIEASKAQGEVIWRFTIGESEESLPPDKRVGQAGRTKVGGEEVPWYELPLAGKIRGQAQLFADSLQKGNSEKLGRSHGFFVRVRNRLINLDDPTFNVGPELRHGTLTRFNMVINADDLDELVASPRESIRDSPEVRELKSYMLAVFNKARSTMTALDEKDRMSVLTQQGRISNPPPGLTQGPLRRMLRRATQGDVAVRDSLGMKPDEAIIPETLDLGSQEVLEQILVEPSGEDNRLISYDPRRRAAVINQAHPFISNYIDSKGTQEALQLLGLTELLTQAYMLDENIDAVTVNRIMKRRDAFLRDLVSYHPRTAPVIAKSLRDASNDEKLLEDAVADALSVMGYHVQRVGGSGTPDGIATVRLGRRNGEESESYALTYDAKSSGSDARRMLDPDSKPSKTPRIQAGTARTSVLRVHRERAAEQFNLEVAPTYTLLVAPGFQGDGDDKALIGDICRNDGITPITVDDLARLVELFPLRRLSPLKLREMFQLHTPDAVREFVNKIADQDPPEAPPVAEVIDLLVQYSERRTPVTIDTIMTAVYERRGIDLDREEATSIVRGLSALAPVTMYFDGQLVALNATPHGLLGELTQTLGEYPNRLTDTYKSAVPVSRQREGDET</sequence>
<dbReference type="EMBL" id="JAURUE010000001">
    <property type="protein sequence ID" value="MDP9608831.1"/>
    <property type="molecule type" value="Genomic_DNA"/>
</dbReference>
<dbReference type="Proteomes" id="UP001234880">
    <property type="component" value="Unassembled WGS sequence"/>
</dbReference>
<dbReference type="Gene3D" id="3.30.565.10">
    <property type="entry name" value="Histidine kinase-like ATPase, C-terminal domain"/>
    <property type="match status" value="1"/>
</dbReference>